<dbReference type="Proteomes" id="UP001249291">
    <property type="component" value="Unassembled WGS sequence"/>
</dbReference>
<gene>
    <name evidence="1" type="ORF">QE375_001795</name>
</gene>
<name>A0ABU1HQW9_9MICO</name>
<evidence type="ECO:0000313" key="2">
    <source>
        <dbReference type="Proteomes" id="UP001249291"/>
    </source>
</evidence>
<reference evidence="1 2" key="1">
    <citation type="submission" date="2023-08" db="EMBL/GenBank/DDBJ databases">
        <title>Functional and genomic diversity of the sorghum phyllosphere microbiome.</title>
        <authorList>
            <person name="Shade A."/>
        </authorList>
    </citation>
    <scope>NUCLEOTIDE SEQUENCE [LARGE SCALE GENOMIC DNA]</scope>
    <source>
        <strain evidence="1 2">SORGH_AS_0445</strain>
    </source>
</reference>
<evidence type="ECO:0008006" key="3">
    <source>
        <dbReference type="Google" id="ProtNLM"/>
    </source>
</evidence>
<comment type="caution">
    <text evidence="1">The sequence shown here is derived from an EMBL/GenBank/DDBJ whole genome shotgun (WGS) entry which is preliminary data.</text>
</comment>
<dbReference type="EMBL" id="JAVIZQ010000001">
    <property type="protein sequence ID" value="MDR6142241.1"/>
    <property type="molecule type" value="Genomic_DNA"/>
</dbReference>
<proteinExistence type="predicted"/>
<keyword evidence="2" id="KW-1185">Reference proteome</keyword>
<sequence length="234" mass="25070">MLCPRRSEVCAHAGSDLWRTATRLSKISLRWRGDPSSLSTLADAPDSTDINSCPRDETAMTTHRRSAGVVIVGLTLGQVLGCAPAPAPVPTPTPAFASEAEAFAAAEEVYRAYFDALSARVRGESEPDPQEFLTSIALESDIDAQRSLREWGLRASGEAKILSFRGTETGGDEPTTTVEGIVCIDVSKFRVVDAGGIDVTPPDRGDVVAQRVEFADDRNHLLIAHEDSADEEAC</sequence>
<protein>
    <recommendedName>
        <fullName evidence="3">Nuclear transport factor 2 family protein</fullName>
    </recommendedName>
</protein>
<organism evidence="1 2">
    <name type="scientific">Microbacterium foliorum</name>
    <dbReference type="NCBI Taxonomy" id="104336"/>
    <lineage>
        <taxon>Bacteria</taxon>
        <taxon>Bacillati</taxon>
        <taxon>Actinomycetota</taxon>
        <taxon>Actinomycetes</taxon>
        <taxon>Micrococcales</taxon>
        <taxon>Microbacteriaceae</taxon>
        <taxon>Microbacterium</taxon>
    </lineage>
</organism>
<evidence type="ECO:0000313" key="1">
    <source>
        <dbReference type="EMBL" id="MDR6142241.1"/>
    </source>
</evidence>
<accession>A0ABU1HQW9</accession>